<dbReference type="Proteomes" id="UP001152531">
    <property type="component" value="Unassembled WGS sequence"/>
</dbReference>
<comment type="caution">
    <text evidence="1">The sequence shown here is derived from an EMBL/GenBank/DDBJ whole genome shotgun (WGS) entry which is preliminary data.</text>
</comment>
<organism evidence="1 2">
    <name type="scientific">[Candida] jaroonii</name>
    <dbReference type="NCBI Taxonomy" id="467808"/>
    <lineage>
        <taxon>Eukaryota</taxon>
        <taxon>Fungi</taxon>
        <taxon>Dikarya</taxon>
        <taxon>Ascomycota</taxon>
        <taxon>Saccharomycotina</taxon>
        <taxon>Pichiomycetes</taxon>
        <taxon>Debaryomycetaceae</taxon>
        <taxon>Yamadazyma</taxon>
    </lineage>
</organism>
<evidence type="ECO:0000313" key="2">
    <source>
        <dbReference type="Proteomes" id="UP001152531"/>
    </source>
</evidence>
<sequence length="70" mass="7847">MIGKLIHYGADLVLVSTALAGLKRSSGLTPNLDSQSKDIQYYSNMYLDIGEKILDYSTAYCSSSDYFKRR</sequence>
<gene>
    <name evidence="1" type="ORF">CLIB1444_07S00474</name>
</gene>
<accession>A0ACA9YB85</accession>
<protein>
    <submittedName>
        <fullName evidence="1">Uncharacterized protein</fullName>
    </submittedName>
</protein>
<name>A0ACA9YB85_9ASCO</name>
<dbReference type="EMBL" id="CALSDN010000007">
    <property type="protein sequence ID" value="CAH6721701.1"/>
    <property type="molecule type" value="Genomic_DNA"/>
</dbReference>
<keyword evidence="2" id="KW-1185">Reference proteome</keyword>
<reference evidence="1" key="1">
    <citation type="submission" date="2022-06" db="EMBL/GenBank/DDBJ databases">
        <authorList>
            <person name="Legras J.-L."/>
            <person name="Devillers H."/>
            <person name="Grondin C."/>
        </authorList>
    </citation>
    <scope>NUCLEOTIDE SEQUENCE</scope>
    <source>
        <strain evidence="1">CLIB 1444</strain>
    </source>
</reference>
<evidence type="ECO:0000313" key="1">
    <source>
        <dbReference type="EMBL" id="CAH6721701.1"/>
    </source>
</evidence>
<proteinExistence type="predicted"/>